<organism evidence="1 2">
    <name type="scientific">Hyella patelloides LEGE 07179</name>
    <dbReference type="NCBI Taxonomy" id="945734"/>
    <lineage>
        <taxon>Bacteria</taxon>
        <taxon>Bacillati</taxon>
        <taxon>Cyanobacteriota</taxon>
        <taxon>Cyanophyceae</taxon>
        <taxon>Pleurocapsales</taxon>
        <taxon>Hyellaceae</taxon>
        <taxon>Hyella</taxon>
    </lineage>
</organism>
<proteinExistence type="predicted"/>
<name>A0A563VSM7_9CYAN</name>
<reference evidence="1 2" key="1">
    <citation type="submission" date="2019-01" db="EMBL/GenBank/DDBJ databases">
        <authorList>
            <person name="Brito A."/>
        </authorList>
    </citation>
    <scope>NUCLEOTIDE SEQUENCE [LARGE SCALE GENOMIC DNA]</scope>
    <source>
        <strain evidence="1">1</strain>
    </source>
</reference>
<protein>
    <submittedName>
        <fullName evidence="1">Uncharacterized protein</fullName>
    </submittedName>
</protein>
<dbReference type="Proteomes" id="UP000320055">
    <property type="component" value="Unassembled WGS sequence"/>
</dbReference>
<keyword evidence="2" id="KW-1185">Reference proteome</keyword>
<evidence type="ECO:0000313" key="2">
    <source>
        <dbReference type="Proteomes" id="UP000320055"/>
    </source>
</evidence>
<gene>
    <name evidence="1" type="ORF">H1P_2670007</name>
</gene>
<accession>A0A563VSM7</accession>
<sequence>MINALWHLRLGHNGVCCLRSLTYYSVINALWHLRLGHGSRRNPFYMSIQ</sequence>
<dbReference type="EMBL" id="CAACVJ010000187">
    <property type="protein sequence ID" value="VEP14470.1"/>
    <property type="molecule type" value="Genomic_DNA"/>
</dbReference>
<dbReference type="AlphaFoldDB" id="A0A563VSM7"/>
<evidence type="ECO:0000313" key="1">
    <source>
        <dbReference type="EMBL" id="VEP14470.1"/>
    </source>
</evidence>